<reference evidence="1" key="2">
    <citation type="submission" date="2015-03" db="UniProtKB">
        <authorList>
            <consortium name="EnsemblPlants"/>
        </authorList>
    </citation>
    <scope>IDENTIFICATION</scope>
</reference>
<accession>A0A0D3ABX2</accession>
<dbReference type="Proteomes" id="UP000032141">
    <property type="component" value="Chromosome C1"/>
</dbReference>
<dbReference type="AlphaFoldDB" id="A0A0D3ABX2"/>
<proteinExistence type="predicted"/>
<organism evidence="1 2">
    <name type="scientific">Brassica oleracea var. oleracea</name>
    <dbReference type="NCBI Taxonomy" id="109376"/>
    <lineage>
        <taxon>Eukaryota</taxon>
        <taxon>Viridiplantae</taxon>
        <taxon>Streptophyta</taxon>
        <taxon>Embryophyta</taxon>
        <taxon>Tracheophyta</taxon>
        <taxon>Spermatophyta</taxon>
        <taxon>Magnoliopsida</taxon>
        <taxon>eudicotyledons</taxon>
        <taxon>Gunneridae</taxon>
        <taxon>Pentapetalae</taxon>
        <taxon>rosids</taxon>
        <taxon>malvids</taxon>
        <taxon>Brassicales</taxon>
        <taxon>Brassicaceae</taxon>
        <taxon>Brassiceae</taxon>
        <taxon>Brassica</taxon>
    </lineage>
</organism>
<evidence type="ECO:0000313" key="1">
    <source>
        <dbReference type="EnsemblPlants" id="Bo1g108310.1"/>
    </source>
</evidence>
<sequence length="71" mass="8451">MTLNQSSTWPTYSYERYQIIAYKTGWIILLNALRITDSKVFFFFFFFFCCQQLTAISKKVKGYQTSILILI</sequence>
<evidence type="ECO:0000313" key="2">
    <source>
        <dbReference type="Proteomes" id="UP000032141"/>
    </source>
</evidence>
<dbReference type="EnsemblPlants" id="Bo1g108310.1">
    <property type="protein sequence ID" value="Bo1g108310.1"/>
    <property type="gene ID" value="Bo1g108310"/>
</dbReference>
<reference evidence="1 2" key="1">
    <citation type="journal article" date="2014" name="Genome Biol.">
        <title>Transcriptome and methylome profiling reveals relics of genome dominance in the mesopolyploid Brassica oleracea.</title>
        <authorList>
            <person name="Parkin I.A."/>
            <person name="Koh C."/>
            <person name="Tang H."/>
            <person name="Robinson S.J."/>
            <person name="Kagale S."/>
            <person name="Clarke W.E."/>
            <person name="Town C.D."/>
            <person name="Nixon J."/>
            <person name="Krishnakumar V."/>
            <person name="Bidwell S.L."/>
            <person name="Denoeud F."/>
            <person name="Belcram H."/>
            <person name="Links M.G."/>
            <person name="Just J."/>
            <person name="Clarke C."/>
            <person name="Bender T."/>
            <person name="Huebert T."/>
            <person name="Mason A.S."/>
            <person name="Pires J.C."/>
            <person name="Barker G."/>
            <person name="Moore J."/>
            <person name="Walley P.G."/>
            <person name="Manoli S."/>
            <person name="Batley J."/>
            <person name="Edwards D."/>
            <person name="Nelson M.N."/>
            <person name="Wang X."/>
            <person name="Paterson A.H."/>
            <person name="King G."/>
            <person name="Bancroft I."/>
            <person name="Chalhoub B."/>
            <person name="Sharpe A.G."/>
        </authorList>
    </citation>
    <scope>NUCLEOTIDE SEQUENCE</scope>
    <source>
        <strain evidence="1 2">cv. TO1000</strain>
    </source>
</reference>
<dbReference type="OMA" id="TYSYERY"/>
<dbReference type="Gramene" id="Bo1g108310.1">
    <property type="protein sequence ID" value="Bo1g108310.1"/>
    <property type="gene ID" value="Bo1g108310"/>
</dbReference>
<protein>
    <submittedName>
        <fullName evidence="1">Uncharacterized protein</fullName>
    </submittedName>
</protein>
<dbReference type="HOGENOM" id="CLU_2743516_0_0_1"/>
<keyword evidence="2" id="KW-1185">Reference proteome</keyword>
<name>A0A0D3ABX2_BRAOL</name>